<dbReference type="Proteomes" id="UP000768646">
    <property type="component" value="Unassembled WGS sequence"/>
</dbReference>
<reference evidence="1 2" key="1">
    <citation type="journal article" date="2021" name="Commun. Biol.">
        <title>Genomic insights into the host specific adaptation of the Pneumocystis genus.</title>
        <authorList>
            <person name="Cisse O.H."/>
            <person name="Ma L."/>
            <person name="Dekker J.P."/>
            <person name="Khil P.P."/>
            <person name="Youn J.-H."/>
            <person name="Brenchley J.M."/>
            <person name="Blair R."/>
            <person name="Pahar B."/>
            <person name="Chabe M."/>
            <person name="Van Rompay K.K.A."/>
            <person name="Keesler R."/>
            <person name="Sukura A."/>
            <person name="Hirsch V."/>
            <person name="Kutty G."/>
            <person name="Liu Y."/>
            <person name="Peng L."/>
            <person name="Chen J."/>
            <person name="Song J."/>
            <person name="Weissenbacher-Lang C."/>
            <person name="Xu J."/>
            <person name="Upham N.S."/>
            <person name="Stajich J.E."/>
            <person name="Cuomo C.A."/>
            <person name="Cushion M.T."/>
            <person name="Kovacs J.A."/>
        </authorList>
    </citation>
    <scope>NUCLEOTIDE SEQUENCE [LARGE SCALE GENOMIC DNA]</scope>
    <source>
        <strain evidence="1 2">RABM</strain>
    </source>
</reference>
<dbReference type="EMBL" id="JABTEG010000005">
    <property type="protein sequence ID" value="KAG4305033.1"/>
    <property type="molecule type" value="Genomic_DNA"/>
</dbReference>
<evidence type="ECO:0000313" key="1">
    <source>
        <dbReference type="EMBL" id="KAG4305033.1"/>
    </source>
</evidence>
<gene>
    <name evidence="1" type="ORF">PORY_001708</name>
</gene>
<comment type="caution">
    <text evidence="1">The sequence shown here is derived from an EMBL/GenBank/DDBJ whole genome shotgun (WGS) entry which is preliminary data.</text>
</comment>
<protein>
    <submittedName>
        <fullName evidence="1">Uncharacterized protein</fullName>
    </submittedName>
</protein>
<feature type="non-terminal residue" evidence="1">
    <location>
        <position position="1"/>
    </location>
</feature>
<evidence type="ECO:0000313" key="2">
    <source>
        <dbReference type="Proteomes" id="UP000768646"/>
    </source>
</evidence>
<accession>A0ACB7CDL6</accession>
<sequence>LLGMKDITLLITGANSGIGFACTTKFIDHYAPAAGIDEYLTIIITCRTKEKAQNTISRLKMHVPLRELKLYYELLDLSEMESVEAFCRSILLKYKKLDIIVFNAGIGGFIGIKWMDAIWDIFTNFMNAITYPSWKKQGISVKSKNQLGLVFQVNVFSYIYIKERLSSLFLPSSRLIWVSSLECQPSAFSIFDIQCFYGKLPYESSKRLMDIYHFATYEKLFYSQYLCHPGICRTNIMAEHLNCFSTFFMIIIFYIARFLGSPWHTCTSVNGAYSIVYCATEQNVPCNIKWGSGINRWGRNVLRKSNVIEIKKDEADIVVDYLHNLVKEWKDRFFINF</sequence>
<name>A0ACB7CDL6_9ASCO</name>
<keyword evidence="2" id="KW-1185">Reference proteome</keyword>
<organism evidence="1 2">
    <name type="scientific">Pneumocystis oryctolagi</name>
    <dbReference type="NCBI Taxonomy" id="42067"/>
    <lineage>
        <taxon>Eukaryota</taxon>
        <taxon>Fungi</taxon>
        <taxon>Dikarya</taxon>
        <taxon>Ascomycota</taxon>
        <taxon>Taphrinomycotina</taxon>
        <taxon>Pneumocystomycetes</taxon>
        <taxon>Pneumocystaceae</taxon>
        <taxon>Pneumocystis</taxon>
    </lineage>
</organism>
<proteinExistence type="predicted"/>